<keyword evidence="3 12" id="KW-0963">Cytoplasm</keyword>
<dbReference type="InterPro" id="IPR001986">
    <property type="entry name" value="Enolpyruvate_Tfrase_dom"/>
</dbReference>
<evidence type="ECO:0000256" key="10">
    <source>
        <dbReference type="ARBA" id="ARBA00038367"/>
    </source>
</evidence>
<dbReference type="HAMAP" id="MF_00111">
    <property type="entry name" value="MurA"/>
    <property type="match status" value="1"/>
</dbReference>
<comment type="caution">
    <text evidence="12">Lacks conserved residue(s) required for the propagation of feature annotation.</text>
</comment>
<comment type="similarity">
    <text evidence="10 12">Belongs to the EPSP synthase family. MurA subfamily.</text>
</comment>
<evidence type="ECO:0000313" key="14">
    <source>
        <dbReference type="EMBL" id="HIU58589.1"/>
    </source>
</evidence>
<comment type="caution">
    <text evidence="14">The sequence shown here is derived from an EMBL/GenBank/DDBJ whole genome shotgun (WGS) entry which is preliminary data.</text>
</comment>
<evidence type="ECO:0000313" key="15">
    <source>
        <dbReference type="Proteomes" id="UP000824081"/>
    </source>
</evidence>
<dbReference type="EMBL" id="DVMZ01000018">
    <property type="protein sequence ID" value="HIU58589.1"/>
    <property type="molecule type" value="Genomic_DNA"/>
</dbReference>
<feature type="binding site" evidence="12">
    <location>
        <begin position="121"/>
        <end position="125"/>
    </location>
    <ligand>
        <name>UDP-N-acetyl-alpha-D-glucosamine</name>
        <dbReference type="ChEBI" id="CHEBI:57705"/>
    </ligand>
</feature>
<comment type="subcellular location">
    <subcellularLocation>
        <location evidence="1 12">Cytoplasm</location>
    </subcellularLocation>
</comment>
<comment type="function">
    <text evidence="12">Cell wall formation. Adds enolpyruvyl to UDP-N-acetylglucosamine.</text>
</comment>
<sequence>MDKFMIEGGRKLYGKTAIQSAKNAVLPLLAASVLTDEQVTIRDVPAISDVENMLHILSELGCKIRRTADSVIIDSVNAVSHEIPARLTKELRSSVFMLGSVLTRFHRARISYPGGCDIGLRPIDLHLSGLKRLGVKIDEENGYISCSAEKLTGADILLDFPSVGATENIILAAVRAEGITIIRNAAKEPEIVDLQNFLNRMGGKVHGAGGAVITIEGVGKLSGVEYTPIKDRIEAGTFLIAVASCGGELEIEGVPEENIAALLHKLSENGCKIHRKDDKIMLESDGRLRSVALIETMPFPGFPTDLQAQFSALACMTRGTTLVVENLFETRYKYAAELRRMGADITVRGRNALIRGVEKLHGASVTAGDLRGGAALVIAALGAEGESSVSDLFHIDRGYAEFERKLKELGARIRRVKI</sequence>
<dbReference type="GO" id="GO:0051301">
    <property type="term" value="P:cell division"/>
    <property type="evidence" value="ECO:0007669"/>
    <property type="project" value="UniProtKB-KW"/>
</dbReference>
<feature type="modified residue" description="2-(S-cysteinyl)pyruvic acid O-phosphothioketal" evidence="12">
    <location>
        <position position="116"/>
    </location>
</feature>
<evidence type="ECO:0000256" key="4">
    <source>
        <dbReference type="ARBA" id="ARBA00022618"/>
    </source>
</evidence>
<name>A0A9D1ME96_9FIRM</name>
<keyword evidence="5 12" id="KW-0808">Transferase</keyword>
<dbReference type="NCBIfam" id="NF006873">
    <property type="entry name" value="PRK09369.1"/>
    <property type="match status" value="1"/>
</dbReference>
<dbReference type="Proteomes" id="UP000824081">
    <property type="component" value="Unassembled WGS sequence"/>
</dbReference>
<dbReference type="EC" id="2.5.1.7" evidence="12"/>
<evidence type="ECO:0000256" key="3">
    <source>
        <dbReference type="ARBA" id="ARBA00022490"/>
    </source>
</evidence>
<comment type="catalytic activity">
    <reaction evidence="11 12">
        <text>phosphoenolpyruvate + UDP-N-acetyl-alpha-D-glucosamine = UDP-N-acetyl-3-O-(1-carboxyvinyl)-alpha-D-glucosamine + phosphate</text>
        <dbReference type="Rhea" id="RHEA:18681"/>
        <dbReference type="ChEBI" id="CHEBI:43474"/>
        <dbReference type="ChEBI" id="CHEBI:57705"/>
        <dbReference type="ChEBI" id="CHEBI:58702"/>
        <dbReference type="ChEBI" id="CHEBI:68483"/>
        <dbReference type="EC" id="2.5.1.7"/>
    </reaction>
</comment>
<feature type="binding site" evidence="12">
    <location>
        <position position="327"/>
    </location>
    <ligand>
        <name>UDP-N-acetyl-alpha-D-glucosamine</name>
        <dbReference type="ChEBI" id="CHEBI:57705"/>
    </ligand>
</feature>
<dbReference type="NCBIfam" id="TIGR01072">
    <property type="entry name" value="murA"/>
    <property type="match status" value="1"/>
</dbReference>
<dbReference type="InterPro" id="IPR005750">
    <property type="entry name" value="UDP_GlcNAc_COvinyl_MurA"/>
</dbReference>
<dbReference type="GO" id="GO:0005737">
    <property type="term" value="C:cytoplasm"/>
    <property type="evidence" value="ECO:0007669"/>
    <property type="project" value="UniProtKB-SubCell"/>
</dbReference>
<keyword evidence="12" id="KW-0670">Pyruvate</keyword>
<dbReference type="Pfam" id="PF00275">
    <property type="entry name" value="EPSP_synthase"/>
    <property type="match status" value="1"/>
</dbReference>
<keyword evidence="4 12" id="KW-0132">Cell division</keyword>
<evidence type="ECO:0000256" key="7">
    <source>
        <dbReference type="ARBA" id="ARBA00022984"/>
    </source>
</evidence>
<feature type="binding site" evidence="12">
    <location>
        <begin position="22"/>
        <end position="23"/>
    </location>
    <ligand>
        <name>phosphoenolpyruvate</name>
        <dbReference type="ChEBI" id="CHEBI:58702"/>
    </ligand>
</feature>
<evidence type="ECO:0000256" key="5">
    <source>
        <dbReference type="ARBA" id="ARBA00022679"/>
    </source>
</evidence>
<reference evidence="14" key="1">
    <citation type="submission" date="2020-10" db="EMBL/GenBank/DDBJ databases">
        <authorList>
            <person name="Gilroy R."/>
        </authorList>
    </citation>
    <scope>NUCLEOTIDE SEQUENCE</scope>
    <source>
        <strain evidence="14">11687</strain>
    </source>
</reference>
<dbReference type="GO" id="GO:0009252">
    <property type="term" value="P:peptidoglycan biosynthetic process"/>
    <property type="evidence" value="ECO:0007669"/>
    <property type="project" value="UniProtKB-UniRule"/>
</dbReference>
<dbReference type="CDD" id="cd01555">
    <property type="entry name" value="UdpNAET"/>
    <property type="match status" value="1"/>
</dbReference>
<keyword evidence="8 12" id="KW-0131">Cell cycle</keyword>
<feature type="binding site" evidence="12">
    <location>
        <position position="305"/>
    </location>
    <ligand>
        <name>UDP-N-acetyl-alpha-D-glucosamine</name>
        <dbReference type="ChEBI" id="CHEBI:57705"/>
    </ligand>
</feature>
<dbReference type="GO" id="GO:0019277">
    <property type="term" value="P:UDP-N-acetylgalactosamine biosynthetic process"/>
    <property type="evidence" value="ECO:0007669"/>
    <property type="project" value="InterPro"/>
</dbReference>
<gene>
    <name evidence="12 14" type="primary">murA</name>
    <name evidence="14" type="ORF">IAC57_00665</name>
</gene>
<evidence type="ECO:0000256" key="11">
    <source>
        <dbReference type="ARBA" id="ARBA00047527"/>
    </source>
</evidence>
<keyword evidence="9 12" id="KW-0961">Cell wall biogenesis/degradation</keyword>
<dbReference type="InterPro" id="IPR036968">
    <property type="entry name" value="Enolpyruvate_Tfrase_sf"/>
</dbReference>
<proteinExistence type="inferred from homology"/>
<keyword evidence="7 12" id="KW-0573">Peptidoglycan synthesis</keyword>
<keyword evidence="6 12" id="KW-0133">Cell shape</keyword>
<organism evidence="14 15">
    <name type="scientific">Candidatus Scatosoma pullistercoris</name>
    <dbReference type="NCBI Taxonomy" id="2840934"/>
    <lineage>
        <taxon>Bacteria</taxon>
        <taxon>Bacillati</taxon>
        <taxon>Bacillota</taxon>
        <taxon>Clostridia</taxon>
        <taxon>Candidatus Scatosoma</taxon>
    </lineage>
</organism>
<feature type="domain" description="Enolpyruvate transferase" evidence="13">
    <location>
        <begin position="7"/>
        <end position="406"/>
    </location>
</feature>
<evidence type="ECO:0000256" key="9">
    <source>
        <dbReference type="ARBA" id="ARBA00023316"/>
    </source>
</evidence>
<feature type="active site" description="Proton donor" evidence="12">
    <location>
        <position position="116"/>
    </location>
</feature>
<comment type="pathway">
    <text evidence="2 12">Cell wall biogenesis; peptidoglycan biosynthesis.</text>
</comment>
<feature type="binding site" evidence="12">
    <location>
        <position position="92"/>
    </location>
    <ligand>
        <name>UDP-N-acetyl-alpha-D-glucosamine</name>
        <dbReference type="ChEBI" id="CHEBI:57705"/>
    </ligand>
</feature>
<dbReference type="PANTHER" id="PTHR43783">
    <property type="entry name" value="UDP-N-ACETYLGLUCOSAMINE 1-CARBOXYVINYLTRANSFERASE"/>
    <property type="match status" value="1"/>
</dbReference>
<evidence type="ECO:0000256" key="8">
    <source>
        <dbReference type="ARBA" id="ARBA00023306"/>
    </source>
</evidence>
<evidence type="ECO:0000259" key="13">
    <source>
        <dbReference type="Pfam" id="PF00275"/>
    </source>
</evidence>
<accession>A0A9D1ME96</accession>
<evidence type="ECO:0000256" key="12">
    <source>
        <dbReference type="HAMAP-Rule" id="MF_00111"/>
    </source>
</evidence>
<reference evidence="14" key="2">
    <citation type="journal article" date="2021" name="PeerJ">
        <title>Extensive microbial diversity within the chicken gut microbiome revealed by metagenomics and culture.</title>
        <authorList>
            <person name="Gilroy R."/>
            <person name="Ravi A."/>
            <person name="Getino M."/>
            <person name="Pursley I."/>
            <person name="Horton D.L."/>
            <person name="Alikhan N.F."/>
            <person name="Baker D."/>
            <person name="Gharbi K."/>
            <person name="Hall N."/>
            <person name="Watson M."/>
            <person name="Adriaenssens E.M."/>
            <person name="Foster-Nyarko E."/>
            <person name="Jarju S."/>
            <person name="Secka A."/>
            <person name="Antonio M."/>
            <person name="Oren A."/>
            <person name="Chaudhuri R.R."/>
            <person name="La Ragione R."/>
            <person name="Hildebrand F."/>
            <person name="Pallen M.J."/>
        </authorList>
    </citation>
    <scope>NUCLEOTIDE SEQUENCE</scope>
    <source>
        <strain evidence="14">11687</strain>
    </source>
</reference>
<dbReference type="InterPro" id="IPR013792">
    <property type="entry name" value="RNA3'P_cycl/enolpyr_Trfase_a/b"/>
</dbReference>
<dbReference type="Gene3D" id="3.65.10.10">
    <property type="entry name" value="Enolpyruvate transferase domain"/>
    <property type="match status" value="2"/>
</dbReference>
<dbReference type="AlphaFoldDB" id="A0A9D1ME96"/>
<dbReference type="InterPro" id="IPR050068">
    <property type="entry name" value="MurA_subfamily"/>
</dbReference>
<protein>
    <recommendedName>
        <fullName evidence="12">UDP-N-acetylglucosamine 1-carboxyvinyltransferase</fullName>
        <ecNumber evidence="12">2.5.1.7</ecNumber>
    </recommendedName>
    <alternativeName>
        <fullName evidence="12">Enoylpyruvate transferase</fullName>
    </alternativeName>
    <alternativeName>
        <fullName evidence="12">UDP-N-acetylglucosamine enolpyruvyl transferase</fullName>
        <shortName evidence="12">EPT</shortName>
    </alternativeName>
</protein>
<evidence type="ECO:0000256" key="6">
    <source>
        <dbReference type="ARBA" id="ARBA00022960"/>
    </source>
</evidence>
<evidence type="ECO:0000256" key="2">
    <source>
        <dbReference type="ARBA" id="ARBA00004752"/>
    </source>
</evidence>
<dbReference type="GO" id="GO:0071555">
    <property type="term" value="P:cell wall organization"/>
    <property type="evidence" value="ECO:0007669"/>
    <property type="project" value="UniProtKB-KW"/>
</dbReference>
<dbReference type="SUPFAM" id="SSF55205">
    <property type="entry name" value="EPT/RTPC-like"/>
    <property type="match status" value="1"/>
</dbReference>
<dbReference type="PANTHER" id="PTHR43783:SF1">
    <property type="entry name" value="UDP-N-ACETYLGLUCOSAMINE 1-CARBOXYVINYLTRANSFERASE"/>
    <property type="match status" value="1"/>
</dbReference>
<dbReference type="GO" id="GO:0008360">
    <property type="term" value="P:regulation of cell shape"/>
    <property type="evidence" value="ECO:0007669"/>
    <property type="project" value="UniProtKB-KW"/>
</dbReference>
<dbReference type="GO" id="GO:0008760">
    <property type="term" value="F:UDP-N-acetylglucosamine 1-carboxyvinyltransferase activity"/>
    <property type="evidence" value="ECO:0007669"/>
    <property type="project" value="UniProtKB-UniRule"/>
</dbReference>
<evidence type="ECO:0000256" key="1">
    <source>
        <dbReference type="ARBA" id="ARBA00004496"/>
    </source>
</evidence>